<keyword evidence="5 7" id="KW-1133">Transmembrane helix</keyword>
<name>A0ABP8FQA6_9BACT</name>
<proteinExistence type="inferred from homology"/>
<evidence type="ECO:0000256" key="1">
    <source>
        <dbReference type="ARBA" id="ARBA00007150"/>
    </source>
</evidence>
<dbReference type="PANTHER" id="PTHR30589">
    <property type="entry name" value="PROLIPOPROTEIN DIACYLGLYCERYL TRANSFERASE"/>
    <property type="match status" value="1"/>
</dbReference>
<keyword evidence="6 7" id="KW-0472">Membrane</keyword>
<keyword evidence="3" id="KW-0808">Transferase</keyword>
<protein>
    <recommendedName>
        <fullName evidence="10">Phosphatidylglycerol--prolipoprotein diacylglyceryl transferase</fullName>
    </recommendedName>
</protein>
<accession>A0ABP8FQA6</accession>
<feature type="transmembrane region" description="Helical" evidence="7">
    <location>
        <begin position="147"/>
        <end position="166"/>
    </location>
</feature>
<feature type="transmembrane region" description="Helical" evidence="7">
    <location>
        <begin position="213"/>
        <end position="231"/>
    </location>
</feature>
<reference evidence="9" key="1">
    <citation type="journal article" date="2019" name="Int. J. Syst. Evol. Microbiol.">
        <title>The Global Catalogue of Microorganisms (GCM) 10K type strain sequencing project: providing services to taxonomists for standard genome sequencing and annotation.</title>
        <authorList>
            <consortium name="The Broad Institute Genomics Platform"/>
            <consortium name="The Broad Institute Genome Sequencing Center for Infectious Disease"/>
            <person name="Wu L."/>
            <person name="Ma J."/>
        </authorList>
    </citation>
    <scope>NUCLEOTIDE SEQUENCE [LARGE SCALE GENOMIC DNA]</scope>
    <source>
        <strain evidence="9">JCM 17664</strain>
    </source>
</reference>
<feature type="transmembrane region" description="Helical" evidence="7">
    <location>
        <begin position="319"/>
        <end position="336"/>
    </location>
</feature>
<evidence type="ECO:0000256" key="6">
    <source>
        <dbReference type="ARBA" id="ARBA00023136"/>
    </source>
</evidence>
<dbReference type="Proteomes" id="UP001501207">
    <property type="component" value="Unassembled WGS sequence"/>
</dbReference>
<evidence type="ECO:0000313" key="9">
    <source>
        <dbReference type="Proteomes" id="UP001501207"/>
    </source>
</evidence>
<evidence type="ECO:0000256" key="5">
    <source>
        <dbReference type="ARBA" id="ARBA00022989"/>
    </source>
</evidence>
<keyword evidence="4 7" id="KW-0812">Transmembrane</keyword>
<feature type="transmembrane region" description="Helical" evidence="7">
    <location>
        <begin position="295"/>
        <end position="312"/>
    </location>
</feature>
<organism evidence="8 9">
    <name type="scientific">Compostibacter hankyongensis</name>
    <dbReference type="NCBI Taxonomy" id="1007089"/>
    <lineage>
        <taxon>Bacteria</taxon>
        <taxon>Pseudomonadati</taxon>
        <taxon>Bacteroidota</taxon>
        <taxon>Chitinophagia</taxon>
        <taxon>Chitinophagales</taxon>
        <taxon>Chitinophagaceae</taxon>
        <taxon>Compostibacter</taxon>
    </lineage>
</organism>
<feature type="transmembrane region" description="Helical" evidence="7">
    <location>
        <begin position="20"/>
        <end position="40"/>
    </location>
</feature>
<feature type="transmembrane region" description="Helical" evidence="7">
    <location>
        <begin position="109"/>
        <end position="126"/>
    </location>
</feature>
<evidence type="ECO:0000256" key="7">
    <source>
        <dbReference type="SAM" id="Phobius"/>
    </source>
</evidence>
<comment type="caution">
    <text evidence="8">The sequence shown here is derived from an EMBL/GenBank/DDBJ whole genome shotgun (WGS) entry which is preliminary data.</text>
</comment>
<sequence>MYPTVSDLLHDLLGIRVPLPIQTFGFFVVVAFLGAAYTLMRELKRREELGWMKGVTESYWVGRPAGTGELLWNGILGFIIGFKLVYALSHWSAFSANPQQVLLSVEGNWPGALAFAALFVFLRYRDKKKRRLDPPRQEKRTVMPHQRVGDFTVLAAIGGLVGAKIFDGLENWNSYMADPVGSFFSFSGLTFYGGLIVAAIAIIWYARSKQISGWHLVDSAAPALMLAYGLGRIGCHMAGDGDWGIENPHPKPFAGLPDWLWSYTYPHNVNNAGVPIPGCEGPHCFQLPHGVYPTPLYEVIACLILFGVLWSIRKKITRPGMMFGIYFIFTGIERFLVETIRVNTRYHFLGISPTQAEIISTLLVISGIGLILYVRKKHAALPLIPAKTAG</sequence>
<evidence type="ECO:0000313" key="8">
    <source>
        <dbReference type="EMBL" id="GAA4308774.1"/>
    </source>
</evidence>
<feature type="transmembrane region" description="Helical" evidence="7">
    <location>
        <begin position="186"/>
        <end position="206"/>
    </location>
</feature>
<evidence type="ECO:0000256" key="2">
    <source>
        <dbReference type="ARBA" id="ARBA00022475"/>
    </source>
</evidence>
<dbReference type="RefSeq" id="WP_344978125.1">
    <property type="nucleotide sequence ID" value="NZ_BAABFN010000002.1"/>
</dbReference>
<dbReference type="InterPro" id="IPR001640">
    <property type="entry name" value="Lgt"/>
</dbReference>
<dbReference type="EMBL" id="BAABFN010000002">
    <property type="protein sequence ID" value="GAA4308774.1"/>
    <property type="molecule type" value="Genomic_DNA"/>
</dbReference>
<comment type="similarity">
    <text evidence="1">Belongs to the Lgt family.</text>
</comment>
<feature type="transmembrane region" description="Helical" evidence="7">
    <location>
        <begin position="70"/>
        <end position="89"/>
    </location>
</feature>
<keyword evidence="2" id="KW-1003">Cell membrane</keyword>
<keyword evidence="9" id="KW-1185">Reference proteome</keyword>
<gene>
    <name evidence="8" type="ORF">GCM10023143_16420</name>
</gene>
<evidence type="ECO:0000256" key="4">
    <source>
        <dbReference type="ARBA" id="ARBA00022692"/>
    </source>
</evidence>
<dbReference type="Pfam" id="PF01790">
    <property type="entry name" value="LGT"/>
    <property type="match status" value="1"/>
</dbReference>
<evidence type="ECO:0000256" key="3">
    <source>
        <dbReference type="ARBA" id="ARBA00022679"/>
    </source>
</evidence>
<dbReference type="PANTHER" id="PTHR30589:SF0">
    <property type="entry name" value="PHOSPHATIDYLGLYCEROL--PROLIPOPROTEIN DIACYLGLYCERYL TRANSFERASE"/>
    <property type="match status" value="1"/>
</dbReference>
<evidence type="ECO:0008006" key="10">
    <source>
        <dbReference type="Google" id="ProtNLM"/>
    </source>
</evidence>
<feature type="transmembrane region" description="Helical" evidence="7">
    <location>
        <begin position="356"/>
        <end position="374"/>
    </location>
</feature>